<organism evidence="1 2">
    <name type="scientific">Pisolithus microcarpus 441</name>
    <dbReference type="NCBI Taxonomy" id="765257"/>
    <lineage>
        <taxon>Eukaryota</taxon>
        <taxon>Fungi</taxon>
        <taxon>Dikarya</taxon>
        <taxon>Basidiomycota</taxon>
        <taxon>Agaricomycotina</taxon>
        <taxon>Agaricomycetes</taxon>
        <taxon>Agaricomycetidae</taxon>
        <taxon>Boletales</taxon>
        <taxon>Sclerodermatineae</taxon>
        <taxon>Pisolithaceae</taxon>
        <taxon>Pisolithus</taxon>
    </lineage>
</organism>
<evidence type="ECO:0000313" key="1">
    <source>
        <dbReference type="EMBL" id="KIK23179.1"/>
    </source>
</evidence>
<dbReference type="OrthoDB" id="2985972at2759"/>
<dbReference type="AlphaFoldDB" id="A0A0C9ZB53"/>
<gene>
    <name evidence="1" type="ORF">PISMIDRAFT_29524</name>
</gene>
<dbReference type="HOGENOM" id="CLU_047592_4_0_1"/>
<name>A0A0C9ZB53_9AGAM</name>
<evidence type="ECO:0000313" key="2">
    <source>
        <dbReference type="Proteomes" id="UP000054018"/>
    </source>
</evidence>
<protein>
    <submittedName>
        <fullName evidence="1">Uncharacterized protein</fullName>
    </submittedName>
</protein>
<dbReference type="EMBL" id="KN833729">
    <property type="protein sequence ID" value="KIK23179.1"/>
    <property type="molecule type" value="Genomic_DNA"/>
</dbReference>
<accession>A0A0C9ZB53</accession>
<keyword evidence="2" id="KW-1185">Reference proteome</keyword>
<sequence length="231" mass="26456">MFEHGVSLPLEGKSDECAIPLQDRKATFDLFPDHIYGHVGSTDTYSYEELRSLLELVQKYCCAETRPNLIKLGHDFHIPQVFSHGFMNLLKIPLKEISKEHHLLIGEEVFVAFVYAKAMLDEHCRIVACEEPVILSHASDCGNLTACQEDWHAVWWNGMGRFLLDGRNLQPFSDAIKHFREMQFGRMGHGCQQLMFQVLNHGVAFRYADTFVKDVCQGLVHDLGITSDWFL</sequence>
<reference evidence="2" key="2">
    <citation type="submission" date="2015-01" db="EMBL/GenBank/DDBJ databases">
        <title>Evolutionary Origins and Diversification of the Mycorrhizal Mutualists.</title>
        <authorList>
            <consortium name="DOE Joint Genome Institute"/>
            <consortium name="Mycorrhizal Genomics Consortium"/>
            <person name="Kohler A."/>
            <person name="Kuo A."/>
            <person name="Nagy L.G."/>
            <person name="Floudas D."/>
            <person name="Copeland A."/>
            <person name="Barry K.W."/>
            <person name="Cichocki N."/>
            <person name="Veneault-Fourrey C."/>
            <person name="LaButti K."/>
            <person name="Lindquist E.A."/>
            <person name="Lipzen A."/>
            <person name="Lundell T."/>
            <person name="Morin E."/>
            <person name="Murat C."/>
            <person name="Riley R."/>
            <person name="Ohm R."/>
            <person name="Sun H."/>
            <person name="Tunlid A."/>
            <person name="Henrissat B."/>
            <person name="Grigoriev I.V."/>
            <person name="Hibbett D.S."/>
            <person name="Martin F."/>
        </authorList>
    </citation>
    <scope>NUCLEOTIDE SEQUENCE [LARGE SCALE GENOMIC DNA]</scope>
    <source>
        <strain evidence="2">441</strain>
    </source>
</reference>
<proteinExistence type="predicted"/>
<reference evidence="1 2" key="1">
    <citation type="submission" date="2014-04" db="EMBL/GenBank/DDBJ databases">
        <authorList>
            <consortium name="DOE Joint Genome Institute"/>
            <person name="Kuo A."/>
            <person name="Kohler A."/>
            <person name="Costa M.D."/>
            <person name="Nagy L.G."/>
            <person name="Floudas D."/>
            <person name="Copeland A."/>
            <person name="Barry K.W."/>
            <person name="Cichocki N."/>
            <person name="Veneault-Fourrey C."/>
            <person name="LaButti K."/>
            <person name="Lindquist E.A."/>
            <person name="Lipzen A."/>
            <person name="Lundell T."/>
            <person name="Morin E."/>
            <person name="Murat C."/>
            <person name="Sun H."/>
            <person name="Tunlid A."/>
            <person name="Henrissat B."/>
            <person name="Grigoriev I.V."/>
            <person name="Hibbett D.S."/>
            <person name="Martin F."/>
            <person name="Nordberg H.P."/>
            <person name="Cantor M.N."/>
            <person name="Hua S.X."/>
        </authorList>
    </citation>
    <scope>NUCLEOTIDE SEQUENCE [LARGE SCALE GENOMIC DNA]</scope>
    <source>
        <strain evidence="1 2">441</strain>
    </source>
</reference>
<dbReference type="Proteomes" id="UP000054018">
    <property type="component" value="Unassembled WGS sequence"/>
</dbReference>